<dbReference type="PATRIC" id="fig|595434.4.peg.480"/>
<dbReference type="SUPFAM" id="SSF48695">
    <property type="entry name" value="Multiheme cytochromes"/>
    <property type="match status" value="1"/>
</dbReference>
<keyword evidence="7" id="KW-1185">Reference proteome</keyword>
<accession>A0A0J1BLT3</accession>
<evidence type="ECO:0000313" key="7">
    <source>
        <dbReference type="Proteomes" id="UP000036367"/>
    </source>
</evidence>
<dbReference type="Gene3D" id="1.10.1130.10">
    <property type="entry name" value="Flavocytochrome C3, Chain A"/>
    <property type="match status" value="1"/>
</dbReference>
<dbReference type="PANTHER" id="PTHR35038">
    <property type="entry name" value="DISSIMILATORY SULFITE REDUCTASE SIRA"/>
    <property type="match status" value="1"/>
</dbReference>
<dbReference type="Pfam" id="PF13435">
    <property type="entry name" value="Cytochrome_C554"/>
    <property type="match status" value="1"/>
</dbReference>
<keyword evidence="1" id="KW-0732">Signal</keyword>
<organism evidence="6 7">
    <name type="scientific">Rhodopirellula islandica</name>
    <dbReference type="NCBI Taxonomy" id="595434"/>
    <lineage>
        <taxon>Bacteria</taxon>
        <taxon>Pseudomonadati</taxon>
        <taxon>Planctomycetota</taxon>
        <taxon>Planctomycetia</taxon>
        <taxon>Pirellulales</taxon>
        <taxon>Pirellulaceae</taxon>
        <taxon>Rhodopirellula</taxon>
    </lineage>
</organism>
<comment type="caution">
    <text evidence="6">The sequence shown here is derived from an EMBL/GenBank/DDBJ whole genome shotgun (WGS) entry which is preliminary data.</text>
</comment>
<sequence length="969" mass="110175">MSSVAQPGAAVPKPRKKYVRAVGPRLKKLLYAIFVLFALLLANSGYLATFTFLEWFRDQTYQDYFYQYMFLAHLVMGLLLVLPVVIFGFIHMWNTKDRRNRRAVRIGYALFAVSLGILATGILLVRIGGFDLKQPLARNTVYWLHVAFPLASIWLYWLHRLAGPRIKWRIGMSFGGVAVASIAAMVILQMQDPRQWNAVGPDSGTQYFEPSLARTSSGNFIPSDALMNDEYCLKCHADIHKDWQDSVHRFSSFNNAPYFASVSETRAKSLERDGSVQASRWCAGCHDPVPFFSGAFDDPNFDMTNHSTAKAGITCTVCHAITNVNSVRGNADYTIEEPLHYPFANSDNAALQWINNQLVKAKPSFHKKTFLKPFHKTAEFCSTCHKVHLPEALTGYKEFLRGQNHYDPYLFSGVSGHGARSFYYPPKAVDNCNKCHMPLVASNDFGAKKFDGAEELSVHDHMFPSANTGIAWLRDREDVIEAHQEYLQDVMRVDIFGVREGGEIDGELIAPLRPEVPALKRGEKYLLETVVRTMKMGHLFSQGTVDSNEIWLEVKVTSGDRLIGHSGWVNENRHNEVDPWSHFINVFMLDKDGNRINRRNAEDIFTPLYNHQIPPGAGQTVHYELNVPDDVSEPIQVELKLLYRKFDTEYMDFVARVNEEHGIQIRGHIPGQHYTNELPITTMAVDTMVFPVEGLDDAVENSPRDIPTWQRWNDYGIGLLLKGKAELRQAEGAFREVEALDRYDGPLNLARVLNTEGRLDEAVEALQRADGYRETEGFPRWTWAWLSGVINSQQGRLEEAEQNLRSVLEDSTEDMQRRGFDFSLDIEVINQLGRTLFDLGNTRERQRRTDESQAYFEESVRQYQKTLQIDPENVSAHHNLQLLYERLGDQESAEKHRKLHQIYKPDDNAQGRAIRLAREKYPAANHAAEAVVKYSLHRELPTETPPPETPTDHSAAVTSPAPEGDDDVE</sequence>
<dbReference type="RefSeq" id="WP_047812571.1">
    <property type="nucleotide sequence ID" value="NZ_LECT01000006.1"/>
</dbReference>
<evidence type="ECO:0000259" key="5">
    <source>
        <dbReference type="Pfam" id="PF13435"/>
    </source>
</evidence>
<dbReference type="InterPro" id="IPR011990">
    <property type="entry name" value="TPR-like_helical_dom_sf"/>
</dbReference>
<feature type="transmembrane region" description="Helical" evidence="3">
    <location>
        <begin position="140"/>
        <end position="158"/>
    </location>
</feature>
<feature type="domain" description="PIK-related kinase FAT" evidence="4">
    <location>
        <begin position="747"/>
        <end position="919"/>
    </location>
</feature>
<feature type="transmembrane region" description="Helical" evidence="3">
    <location>
        <begin position="29"/>
        <end position="53"/>
    </location>
</feature>
<evidence type="ECO:0000313" key="6">
    <source>
        <dbReference type="EMBL" id="KLU07418.1"/>
    </source>
</evidence>
<dbReference type="SUPFAM" id="SSF48452">
    <property type="entry name" value="TPR-like"/>
    <property type="match status" value="1"/>
</dbReference>
<dbReference type="Proteomes" id="UP000036367">
    <property type="component" value="Unassembled WGS sequence"/>
</dbReference>
<keyword evidence="3" id="KW-1133">Transmembrane helix</keyword>
<dbReference type="STRING" id="595434.RISK_000496"/>
<proteinExistence type="predicted"/>
<evidence type="ECO:0000256" key="3">
    <source>
        <dbReference type="SAM" id="Phobius"/>
    </source>
</evidence>
<reference evidence="6" key="1">
    <citation type="submission" date="2015-05" db="EMBL/GenBank/DDBJ databases">
        <title>Permanent draft genome of Rhodopirellula islandicus K833.</title>
        <authorList>
            <person name="Kizina J."/>
            <person name="Richter M."/>
            <person name="Glockner F.O."/>
            <person name="Harder J."/>
        </authorList>
    </citation>
    <scope>NUCLEOTIDE SEQUENCE [LARGE SCALE GENOMIC DNA]</scope>
    <source>
        <strain evidence="6">K833</strain>
    </source>
</reference>
<dbReference type="EMBL" id="LECT01000006">
    <property type="protein sequence ID" value="KLU07418.1"/>
    <property type="molecule type" value="Genomic_DNA"/>
</dbReference>
<dbReference type="AlphaFoldDB" id="A0A0J1BLT3"/>
<evidence type="ECO:0000256" key="1">
    <source>
        <dbReference type="ARBA" id="ARBA00022729"/>
    </source>
</evidence>
<evidence type="ECO:0000259" key="4">
    <source>
        <dbReference type="Pfam" id="PF02259"/>
    </source>
</evidence>
<keyword evidence="3" id="KW-0812">Transmembrane</keyword>
<name>A0A0J1BLT3_RHOIS</name>
<dbReference type="InterPro" id="IPR036280">
    <property type="entry name" value="Multihaem_cyt_sf"/>
</dbReference>
<dbReference type="InterPro" id="IPR023155">
    <property type="entry name" value="Cyt_c-552/4"/>
</dbReference>
<keyword evidence="3" id="KW-0472">Membrane</keyword>
<dbReference type="Gene3D" id="1.25.40.10">
    <property type="entry name" value="Tetratricopeptide repeat domain"/>
    <property type="match status" value="1"/>
</dbReference>
<evidence type="ECO:0000256" key="2">
    <source>
        <dbReference type="SAM" id="MobiDB-lite"/>
    </source>
</evidence>
<dbReference type="InterPro" id="IPR051829">
    <property type="entry name" value="Multiheme_Cytochr_ET"/>
</dbReference>
<feature type="domain" description="Cytochrome c-552/4" evidence="5">
    <location>
        <begin position="232"/>
        <end position="319"/>
    </location>
</feature>
<feature type="transmembrane region" description="Helical" evidence="3">
    <location>
        <begin position="106"/>
        <end position="128"/>
    </location>
</feature>
<protein>
    <submittedName>
        <fullName evidence="6">Cytochrome c family protein</fullName>
    </submittedName>
</protein>
<dbReference type="Pfam" id="PF02259">
    <property type="entry name" value="FAT"/>
    <property type="match status" value="1"/>
</dbReference>
<feature type="transmembrane region" description="Helical" evidence="3">
    <location>
        <begin position="65"/>
        <end position="94"/>
    </location>
</feature>
<gene>
    <name evidence="6" type="ORF">RISK_000496</name>
</gene>
<feature type="transmembrane region" description="Helical" evidence="3">
    <location>
        <begin position="170"/>
        <end position="188"/>
    </location>
</feature>
<dbReference type="InterPro" id="IPR003151">
    <property type="entry name" value="PIK-rel_kinase_FAT"/>
</dbReference>
<feature type="region of interest" description="Disordered" evidence="2">
    <location>
        <begin position="934"/>
        <end position="969"/>
    </location>
</feature>